<dbReference type="AlphaFoldDB" id="A0A919GAG1"/>
<sequence>MTVPTATIAPAPERERHARQDRDAHETPARGPRPHEPEPRTAQQPVLLAGEDEDACREEPHIWRGID</sequence>
<evidence type="ECO:0000313" key="2">
    <source>
        <dbReference type="EMBL" id="GHH80568.1"/>
    </source>
</evidence>
<dbReference type="EMBL" id="BNAT01000001">
    <property type="protein sequence ID" value="GHH80568.1"/>
    <property type="molecule type" value="Genomic_DNA"/>
</dbReference>
<reference evidence="2" key="1">
    <citation type="journal article" date="2014" name="Int. J. Syst. Evol. Microbiol.">
        <title>Complete genome sequence of Corynebacterium casei LMG S-19264T (=DSM 44701T), isolated from a smear-ripened cheese.</title>
        <authorList>
            <consortium name="US DOE Joint Genome Institute (JGI-PGF)"/>
            <person name="Walter F."/>
            <person name="Albersmeier A."/>
            <person name="Kalinowski J."/>
            <person name="Ruckert C."/>
        </authorList>
    </citation>
    <scope>NUCLEOTIDE SEQUENCE</scope>
    <source>
        <strain evidence="2">CGMCC 4.7403</strain>
    </source>
</reference>
<evidence type="ECO:0000256" key="1">
    <source>
        <dbReference type="SAM" id="MobiDB-lite"/>
    </source>
</evidence>
<proteinExistence type="predicted"/>
<feature type="region of interest" description="Disordered" evidence="1">
    <location>
        <begin position="1"/>
        <end position="67"/>
    </location>
</feature>
<gene>
    <name evidence="2" type="ORF">GCM10017771_00210</name>
</gene>
<accession>A0A919GAG1</accession>
<name>A0A919GAG1_9ACTN</name>
<evidence type="ECO:0000313" key="3">
    <source>
        <dbReference type="Proteomes" id="UP000603227"/>
    </source>
</evidence>
<dbReference type="Proteomes" id="UP000603227">
    <property type="component" value="Unassembled WGS sequence"/>
</dbReference>
<keyword evidence="3" id="KW-1185">Reference proteome</keyword>
<protein>
    <submittedName>
        <fullName evidence="2">Uncharacterized protein</fullName>
    </submittedName>
</protein>
<feature type="compositionally biased region" description="Basic and acidic residues" evidence="1">
    <location>
        <begin position="57"/>
        <end position="67"/>
    </location>
</feature>
<comment type="caution">
    <text evidence="2">The sequence shown here is derived from an EMBL/GenBank/DDBJ whole genome shotgun (WGS) entry which is preliminary data.</text>
</comment>
<feature type="compositionally biased region" description="Basic and acidic residues" evidence="1">
    <location>
        <begin position="12"/>
        <end position="39"/>
    </location>
</feature>
<dbReference type="RefSeq" id="WP_189780280.1">
    <property type="nucleotide sequence ID" value="NZ_BNAT01000001.1"/>
</dbReference>
<organism evidence="2 3">
    <name type="scientific">Streptomyces capitiformicae</name>
    <dbReference type="NCBI Taxonomy" id="2014920"/>
    <lineage>
        <taxon>Bacteria</taxon>
        <taxon>Bacillati</taxon>
        <taxon>Actinomycetota</taxon>
        <taxon>Actinomycetes</taxon>
        <taxon>Kitasatosporales</taxon>
        <taxon>Streptomycetaceae</taxon>
        <taxon>Streptomyces</taxon>
    </lineage>
</organism>
<reference evidence="2" key="2">
    <citation type="submission" date="2020-09" db="EMBL/GenBank/DDBJ databases">
        <authorList>
            <person name="Sun Q."/>
            <person name="Zhou Y."/>
        </authorList>
    </citation>
    <scope>NUCLEOTIDE SEQUENCE</scope>
    <source>
        <strain evidence="2">CGMCC 4.7403</strain>
    </source>
</reference>